<dbReference type="EMBL" id="BMMA01000064">
    <property type="protein sequence ID" value="GGI94603.1"/>
    <property type="molecule type" value="Genomic_DNA"/>
</dbReference>
<dbReference type="Proteomes" id="UP000652720">
    <property type="component" value="Unassembled WGS sequence"/>
</dbReference>
<evidence type="ECO:0000256" key="1">
    <source>
        <dbReference type="SAM" id="MobiDB-lite"/>
    </source>
</evidence>
<reference evidence="4" key="4">
    <citation type="submission" date="2023-08" db="EMBL/GenBank/DDBJ databases">
        <authorList>
            <person name="Sun Q."/>
            <person name="Zhou Y."/>
        </authorList>
    </citation>
    <scope>NUCLEOTIDE SEQUENCE</scope>
    <source>
        <strain evidence="3">CGMCC 1.8884</strain>
        <strain evidence="4">CGMCC 1.8885</strain>
    </source>
</reference>
<feature type="region of interest" description="Disordered" evidence="1">
    <location>
        <begin position="23"/>
        <end position="52"/>
    </location>
</feature>
<reference evidence="5" key="3">
    <citation type="journal article" date="2019" name="Int. J. Syst. Evol. Microbiol.">
        <title>The Global Catalogue of Microorganisms (GCM) 10K type strain sequencing project: providing services to taxonomists for standard genome sequencing and annotation.</title>
        <authorList>
            <consortium name="The Broad Institute Genomics Platform"/>
            <consortium name="The Broad Institute Genome Sequencing Center for Infectious Disease"/>
            <person name="Wu L."/>
            <person name="Ma J."/>
        </authorList>
    </citation>
    <scope>NUCLEOTIDE SEQUENCE [LARGE SCALE GENOMIC DNA]</scope>
    <source>
        <strain evidence="5">CGMCC 1.8884</strain>
    </source>
</reference>
<organism evidence="4 6">
    <name type="scientific">Deinococcus wulumuqiensis</name>
    <dbReference type="NCBI Taxonomy" id="980427"/>
    <lineage>
        <taxon>Bacteria</taxon>
        <taxon>Thermotogati</taxon>
        <taxon>Deinococcota</taxon>
        <taxon>Deinococci</taxon>
        <taxon>Deinococcales</taxon>
        <taxon>Deinococcaceae</taxon>
        <taxon>Deinococcus</taxon>
    </lineage>
</organism>
<accession>A0AAV4KDC2</accession>
<name>A0AAV4KDC2_9DEIO</name>
<comment type="caution">
    <text evidence="4">The sequence shown here is derived from an EMBL/GenBank/DDBJ whole genome shotgun (WGS) entry which is preliminary data.</text>
</comment>
<protein>
    <submittedName>
        <fullName evidence="4">Uncharacterized protein</fullName>
    </submittedName>
</protein>
<dbReference type="EMBL" id="BMLZ01000085">
    <property type="protein sequence ID" value="GGI68993.1"/>
    <property type="molecule type" value="Genomic_DNA"/>
</dbReference>
<evidence type="ECO:0000313" key="6">
    <source>
        <dbReference type="Proteomes" id="UP000652720"/>
    </source>
</evidence>
<dbReference type="AlphaFoldDB" id="A0AAV4KDC2"/>
<gene>
    <name evidence="3" type="ORF">GCM10008021_31440</name>
    <name evidence="4" type="ORF">GCM10010914_31460</name>
</gene>
<dbReference type="GeneID" id="59164342"/>
<proteinExistence type="predicted"/>
<keyword evidence="2" id="KW-0732">Signal</keyword>
<feature type="compositionally biased region" description="Polar residues" evidence="1">
    <location>
        <begin position="42"/>
        <end position="52"/>
    </location>
</feature>
<evidence type="ECO:0000313" key="5">
    <source>
        <dbReference type="Proteomes" id="UP000630135"/>
    </source>
</evidence>
<reference evidence="3" key="1">
    <citation type="journal article" date="2014" name="Int. J. Syst. Evol. Microbiol.">
        <title>Complete genome of a new Firmicutes species belonging to the dominant human colonic microbiota ('Ruminococcus bicirculans') reveals two chromosomes and a selective capacity to utilize plant glucans.</title>
        <authorList>
            <consortium name="NISC Comparative Sequencing Program"/>
            <person name="Wegmann U."/>
            <person name="Louis P."/>
            <person name="Goesmann A."/>
            <person name="Henrissat B."/>
            <person name="Duncan S.H."/>
            <person name="Flint H.J."/>
        </authorList>
    </citation>
    <scope>NUCLEOTIDE SEQUENCE</scope>
    <source>
        <strain evidence="3">CGMCC 1.8884</strain>
    </source>
</reference>
<keyword evidence="5" id="KW-1185">Reference proteome</keyword>
<reference evidence="4" key="2">
    <citation type="journal article" date="2014" name="Int. J. Syst. Evol. Microbiol.">
        <title>Complete genome sequence of Corynebacterium casei LMG S-19264T (=DSM 44701T), isolated from a smear-ripened cheese.</title>
        <authorList>
            <consortium name="US DOE Joint Genome Institute (JGI-PGF)"/>
            <person name="Walter F."/>
            <person name="Albersmeier A."/>
            <person name="Kalinowski J."/>
            <person name="Ruckert C."/>
        </authorList>
    </citation>
    <scope>NUCLEOTIDE SEQUENCE</scope>
    <source>
        <strain evidence="4">CGMCC 1.8885</strain>
    </source>
</reference>
<dbReference type="Proteomes" id="UP000630135">
    <property type="component" value="Unassembled WGS sequence"/>
</dbReference>
<dbReference type="RefSeq" id="WP_017871998.1">
    <property type="nucleotide sequence ID" value="NZ_BMLZ01000085.1"/>
</dbReference>
<feature type="chain" id="PRO_5043797591" evidence="2">
    <location>
        <begin position="20"/>
        <end position="65"/>
    </location>
</feature>
<evidence type="ECO:0000313" key="3">
    <source>
        <dbReference type="EMBL" id="GGI68993.1"/>
    </source>
</evidence>
<evidence type="ECO:0000313" key="4">
    <source>
        <dbReference type="EMBL" id="GGI94603.1"/>
    </source>
</evidence>
<sequence>MQRILPLTAALLTVALAQTAPVQTPPALTPRTLPAPEKPVSATVTRNEPTAQQFTPFQLTRFGKF</sequence>
<feature type="signal peptide" evidence="2">
    <location>
        <begin position="1"/>
        <end position="19"/>
    </location>
</feature>
<evidence type="ECO:0000256" key="2">
    <source>
        <dbReference type="SAM" id="SignalP"/>
    </source>
</evidence>